<gene>
    <name evidence="1" type="ORF">BCV72DRAFT_229944</name>
</gene>
<protein>
    <submittedName>
        <fullName evidence="1">Uncharacterized protein</fullName>
    </submittedName>
</protein>
<accession>A0A1X0R063</accession>
<reference evidence="1" key="1">
    <citation type="journal article" date="2016" name="Proc. Natl. Acad. Sci. U.S.A.">
        <title>Lipid metabolic changes in an early divergent fungus govern the establishment of a mutualistic symbiosis with endobacteria.</title>
        <authorList>
            <person name="Lastovetsky O.A."/>
            <person name="Gaspar M.L."/>
            <person name="Mondo S.J."/>
            <person name="LaButti K.M."/>
            <person name="Sandor L."/>
            <person name="Grigoriev I.V."/>
            <person name="Henry S.A."/>
            <person name="Pawlowska T.E."/>
        </authorList>
    </citation>
    <scope>NUCLEOTIDE SEQUENCE [LARGE SCALE GENOMIC DNA]</scope>
    <source>
        <strain evidence="1">ATCC 52814</strain>
    </source>
</reference>
<dbReference type="VEuPathDB" id="FungiDB:BCV72DRAFT_229944"/>
<organism evidence="1">
    <name type="scientific">Rhizopus microsporus var. microsporus</name>
    <dbReference type="NCBI Taxonomy" id="86635"/>
    <lineage>
        <taxon>Eukaryota</taxon>
        <taxon>Fungi</taxon>
        <taxon>Fungi incertae sedis</taxon>
        <taxon>Mucoromycota</taxon>
        <taxon>Mucoromycotina</taxon>
        <taxon>Mucoromycetes</taxon>
        <taxon>Mucorales</taxon>
        <taxon>Mucorineae</taxon>
        <taxon>Rhizopodaceae</taxon>
        <taxon>Rhizopus</taxon>
    </lineage>
</organism>
<dbReference type="EMBL" id="KV921946">
    <property type="protein sequence ID" value="ORE05384.1"/>
    <property type="molecule type" value="Genomic_DNA"/>
</dbReference>
<proteinExistence type="predicted"/>
<dbReference type="Proteomes" id="UP000242414">
    <property type="component" value="Unassembled WGS sequence"/>
</dbReference>
<sequence length="64" mass="7728">MSRKFRKVRKNMKPELVKRRETYSSKYPASTVDIDKYSMYLKPRFEAHGPLSKYKISHSRLSKF</sequence>
<dbReference type="AlphaFoldDB" id="A0A1X0R063"/>
<evidence type="ECO:0000313" key="1">
    <source>
        <dbReference type="EMBL" id="ORE05384.1"/>
    </source>
</evidence>
<name>A0A1X0R063_RHIZD</name>